<proteinExistence type="predicted"/>
<evidence type="ECO:0000313" key="2">
    <source>
        <dbReference type="EMBL" id="CAF4713676.1"/>
    </source>
</evidence>
<comment type="caution">
    <text evidence="2">The sequence shown here is derived from an EMBL/GenBank/DDBJ whole genome shotgun (WGS) entry which is preliminary data.</text>
</comment>
<sequence>GEDLDIDYLTGIYERIRAEEFRPDNDHVTQVAKFEQTLIGKKPSLVAPHRRLVCYCRLYEIYDLSKRERLTAHQREVFLF</sequence>
<dbReference type="Gene3D" id="2.30.29.30">
    <property type="entry name" value="Pleckstrin-homology domain (PH domain)/Phosphotyrosine-binding domain (PTB)"/>
    <property type="match status" value="1"/>
</dbReference>
<dbReference type="AlphaFoldDB" id="A0A821J3Z9"/>
<accession>A0A821J3Z9</accession>
<dbReference type="EMBL" id="CAJOBG010103742">
    <property type="protein sequence ID" value="CAF4713676.1"/>
    <property type="molecule type" value="Genomic_DNA"/>
</dbReference>
<reference evidence="2" key="1">
    <citation type="submission" date="2021-02" db="EMBL/GenBank/DDBJ databases">
        <authorList>
            <person name="Nowell W R."/>
        </authorList>
    </citation>
    <scope>NUCLEOTIDE SEQUENCE</scope>
</reference>
<dbReference type="InterPro" id="IPR011993">
    <property type="entry name" value="PH-like_dom_sf"/>
</dbReference>
<dbReference type="InterPro" id="IPR033742">
    <property type="entry name" value="IQSEC_PH"/>
</dbReference>
<name>A0A821J3Z9_9BILA</name>
<gene>
    <name evidence="2" type="ORF">OVN521_LOCUS48829</name>
    <name evidence="3" type="ORF">OVN521_LOCUS49279</name>
</gene>
<evidence type="ECO:0000259" key="1">
    <source>
        <dbReference type="Pfam" id="PF16453"/>
    </source>
</evidence>
<keyword evidence="4" id="KW-1185">Reference proteome</keyword>
<dbReference type="Pfam" id="PF16453">
    <property type="entry name" value="IQ_SEC7_PH"/>
    <property type="match status" value="1"/>
</dbReference>
<evidence type="ECO:0000313" key="4">
    <source>
        <dbReference type="Proteomes" id="UP000663866"/>
    </source>
</evidence>
<protein>
    <recommendedName>
        <fullName evidence="1">IQ motif and SEC7 domain-containing protein</fullName>
    </recommendedName>
</protein>
<feature type="non-terminal residue" evidence="2">
    <location>
        <position position="80"/>
    </location>
</feature>
<organism evidence="2 4">
    <name type="scientific">Rotaria magnacalcarata</name>
    <dbReference type="NCBI Taxonomy" id="392030"/>
    <lineage>
        <taxon>Eukaryota</taxon>
        <taxon>Metazoa</taxon>
        <taxon>Spiralia</taxon>
        <taxon>Gnathifera</taxon>
        <taxon>Rotifera</taxon>
        <taxon>Eurotatoria</taxon>
        <taxon>Bdelloidea</taxon>
        <taxon>Philodinida</taxon>
        <taxon>Philodinidae</taxon>
        <taxon>Rotaria</taxon>
    </lineage>
</organism>
<feature type="domain" description="IQ motif and SEC7" evidence="1">
    <location>
        <begin position="41"/>
        <end position="80"/>
    </location>
</feature>
<evidence type="ECO:0000313" key="3">
    <source>
        <dbReference type="EMBL" id="CAF4726513.1"/>
    </source>
</evidence>
<dbReference type="EMBL" id="CAJOBG010107154">
    <property type="protein sequence ID" value="CAF4726513.1"/>
    <property type="molecule type" value="Genomic_DNA"/>
</dbReference>
<dbReference type="Proteomes" id="UP000663866">
    <property type="component" value="Unassembled WGS sequence"/>
</dbReference>
<feature type="non-terminal residue" evidence="2">
    <location>
        <position position="1"/>
    </location>
</feature>